<evidence type="ECO:0000256" key="3">
    <source>
        <dbReference type="ARBA" id="ARBA00012239"/>
    </source>
</evidence>
<accession>E0NN16</accession>
<dbReference type="InterPro" id="IPR000192">
    <property type="entry name" value="Aminotrans_V_dom"/>
</dbReference>
<dbReference type="Gene3D" id="3.90.1150.10">
    <property type="entry name" value="Aspartate Aminotransferase, domain 1"/>
    <property type="match status" value="1"/>
</dbReference>
<comment type="caution">
    <text evidence="12">The sequence shown here is derived from an EMBL/GenBank/DDBJ whole genome shotgun (WGS) entry which is preliminary data.</text>
</comment>
<keyword evidence="12" id="KW-0032">Aminotransferase</keyword>
<protein>
    <recommendedName>
        <fullName evidence="3">cysteine desulfurase</fullName>
        <ecNumber evidence="3">2.8.1.7</ecNumber>
    </recommendedName>
</protein>
<dbReference type="Pfam" id="PF00266">
    <property type="entry name" value="Aminotran_5"/>
    <property type="match status" value="1"/>
</dbReference>
<dbReference type="AlphaFoldDB" id="E0NN16"/>
<dbReference type="InterPro" id="IPR015421">
    <property type="entry name" value="PyrdxlP-dep_Trfase_major"/>
</dbReference>
<dbReference type="PROSITE" id="PS00595">
    <property type="entry name" value="AA_TRANSFER_CLASS_5"/>
    <property type="match status" value="1"/>
</dbReference>
<evidence type="ECO:0000313" key="13">
    <source>
        <dbReference type="Proteomes" id="UP000003280"/>
    </source>
</evidence>
<dbReference type="PANTHER" id="PTHR11601:SF34">
    <property type="entry name" value="CYSTEINE DESULFURASE"/>
    <property type="match status" value="1"/>
</dbReference>
<keyword evidence="6" id="KW-0663">Pyridoxal phosphate</keyword>
<evidence type="ECO:0000256" key="5">
    <source>
        <dbReference type="ARBA" id="ARBA00022723"/>
    </source>
</evidence>
<comment type="similarity">
    <text evidence="2">Belongs to the class-V pyridoxal-phosphate-dependent aminotransferase family. NifS/IscS subfamily.</text>
</comment>
<dbReference type="Gene3D" id="3.40.640.10">
    <property type="entry name" value="Type I PLP-dependent aspartate aminotransferase-like (Major domain)"/>
    <property type="match status" value="1"/>
</dbReference>
<evidence type="ECO:0000256" key="6">
    <source>
        <dbReference type="ARBA" id="ARBA00022898"/>
    </source>
</evidence>
<dbReference type="InterPro" id="IPR015422">
    <property type="entry name" value="PyrdxlP-dep_Trfase_small"/>
</dbReference>
<dbReference type="EC" id="2.8.1.7" evidence="3"/>
<keyword evidence="13" id="KW-1185">Reference proteome</keyword>
<dbReference type="RefSeq" id="WP_008902330.1">
    <property type="nucleotide sequence ID" value="NZ_GL397071.1"/>
</dbReference>
<dbReference type="PANTHER" id="PTHR11601">
    <property type="entry name" value="CYSTEINE DESULFURYLASE FAMILY MEMBER"/>
    <property type="match status" value="1"/>
</dbReference>
<dbReference type="InterPro" id="IPR016454">
    <property type="entry name" value="Cysteine_dSase"/>
</dbReference>
<proteinExistence type="inferred from homology"/>
<comment type="cofactor">
    <cofactor evidence="1 10">
        <name>pyridoxal 5'-phosphate</name>
        <dbReference type="ChEBI" id="CHEBI:597326"/>
    </cofactor>
</comment>
<dbReference type="Proteomes" id="UP000003280">
    <property type="component" value="Unassembled WGS sequence"/>
</dbReference>
<feature type="domain" description="Aminotransferase class V" evidence="11">
    <location>
        <begin position="2"/>
        <end position="352"/>
    </location>
</feature>
<evidence type="ECO:0000256" key="10">
    <source>
        <dbReference type="RuleBase" id="RU004504"/>
    </source>
</evidence>
<dbReference type="InterPro" id="IPR020578">
    <property type="entry name" value="Aminotrans_V_PyrdxlP_BS"/>
</dbReference>
<name>E0NN16_9FIRM</name>
<evidence type="ECO:0000256" key="7">
    <source>
        <dbReference type="ARBA" id="ARBA00023004"/>
    </source>
</evidence>
<evidence type="ECO:0000313" key="12">
    <source>
        <dbReference type="EMBL" id="EFM24689.1"/>
    </source>
</evidence>
<keyword evidence="8" id="KW-0411">Iron-sulfur</keyword>
<evidence type="ECO:0000259" key="11">
    <source>
        <dbReference type="Pfam" id="PF00266"/>
    </source>
</evidence>
<sequence length="357" mass="39430">MIYFDHQATTKMNKEVLDAMMDSYKYYGNPSSIYSLGQKSKGIIEEKRLSIANMINVNPKEIFFTSGGTESDNWALIGTLKKGDHLITSMIEHHAILHTANYLEGIGVEVTYLKPERDGSIKLDSIKSAIKENTKLISLMTANNEIGIINDIKSIGKLARDNGILFHTDAVAAMFKTPIDFKDCDLASITAHKFNGPKGIGILYVKEGTKINNILFGGAQERGKRPGTESVALIVGLEKAMKIHYNREHNNYVKELRDYLIKNLNEMGLKINGSLKNRLDCNVNFISKNSSEITLLRLDMEGIMASAGSACTAGAMSPSHVLTAIGLSEEEANSSIRISLDIENTKEEIDTLIRALR</sequence>
<evidence type="ECO:0000256" key="2">
    <source>
        <dbReference type="ARBA" id="ARBA00006490"/>
    </source>
</evidence>
<evidence type="ECO:0000256" key="1">
    <source>
        <dbReference type="ARBA" id="ARBA00001933"/>
    </source>
</evidence>
<dbReference type="InterPro" id="IPR015424">
    <property type="entry name" value="PyrdxlP-dep_Trfase"/>
</dbReference>
<dbReference type="SUPFAM" id="SSF53383">
    <property type="entry name" value="PLP-dependent transferases"/>
    <property type="match status" value="1"/>
</dbReference>
<dbReference type="GO" id="GO:0046872">
    <property type="term" value="F:metal ion binding"/>
    <property type="evidence" value="ECO:0007669"/>
    <property type="project" value="UniProtKB-KW"/>
</dbReference>
<organism evidence="12 13">
    <name type="scientific">Peptoniphilus duerdenii ATCC BAA-1640</name>
    <dbReference type="NCBI Taxonomy" id="862517"/>
    <lineage>
        <taxon>Bacteria</taxon>
        <taxon>Bacillati</taxon>
        <taxon>Bacillota</taxon>
        <taxon>Tissierellia</taxon>
        <taxon>Tissierellales</taxon>
        <taxon>Peptoniphilaceae</taxon>
        <taxon>Peptoniphilus</taxon>
    </lineage>
</organism>
<dbReference type="PIRSF" id="PIRSF005572">
    <property type="entry name" value="NifS"/>
    <property type="match status" value="1"/>
</dbReference>
<comment type="catalytic activity">
    <reaction evidence="9">
        <text>(sulfur carrier)-H + L-cysteine = (sulfur carrier)-SH + L-alanine</text>
        <dbReference type="Rhea" id="RHEA:43892"/>
        <dbReference type="Rhea" id="RHEA-COMP:14737"/>
        <dbReference type="Rhea" id="RHEA-COMP:14739"/>
        <dbReference type="ChEBI" id="CHEBI:29917"/>
        <dbReference type="ChEBI" id="CHEBI:35235"/>
        <dbReference type="ChEBI" id="CHEBI:57972"/>
        <dbReference type="ChEBI" id="CHEBI:64428"/>
        <dbReference type="EC" id="2.8.1.7"/>
    </reaction>
</comment>
<dbReference type="Gene3D" id="1.10.260.50">
    <property type="match status" value="1"/>
</dbReference>
<reference evidence="12 13" key="1">
    <citation type="submission" date="2010-07" db="EMBL/GenBank/DDBJ databases">
        <authorList>
            <person name="Muzny D."/>
            <person name="Qin X."/>
            <person name="Deng J."/>
            <person name="Jiang H."/>
            <person name="Liu Y."/>
            <person name="Qu J."/>
            <person name="Song X.-Z."/>
            <person name="Zhang L."/>
            <person name="Thornton R."/>
            <person name="Coyle M."/>
            <person name="Francisco L."/>
            <person name="Jackson L."/>
            <person name="Javaid M."/>
            <person name="Korchina V."/>
            <person name="Kovar C."/>
            <person name="Mata R."/>
            <person name="Mathew T."/>
            <person name="Ngo R."/>
            <person name="Nguyen L."/>
            <person name="Nguyen N."/>
            <person name="Okwuonu G."/>
            <person name="Ongeri F."/>
            <person name="Pham C."/>
            <person name="Simmons D."/>
            <person name="Wilczek-Boney K."/>
            <person name="Hale W."/>
            <person name="Jakkamsetti A."/>
            <person name="Pham P."/>
            <person name="Ruth R."/>
            <person name="San Lucas F."/>
            <person name="Warren J."/>
            <person name="Zhang J."/>
            <person name="Zhao Z."/>
            <person name="Zhou C."/>
            <person name="Zhu D."/>
            <person name="Lee S."/>
            <person name="Bess C."/>
            <person name="Blankenburg K."/>
            <person name="Forbes L."/>
            <person name="Fu Q."/>
            <person name="Gubbala S."/>
            <person name="Hirani K."/>
            <person name="Jayaseelan J.C."/>
            <person name="Lara F."/>
            <person name="Munidasa M."/>
            <person name="Palculict T."/>
            <person name="Patil S."/>
            <person name="Pu L.-L."/>
            <person name="Saada N."/>
            <person name="Tang L."/>
            <person name="Weissenberger G."/>
            <person name="Zhu Y."/>
            <person name="Hemphill L."/>
            <person name="Shang Y."/>
            <person name="Youmans B."/>
            <person name="Ayvaz T."/>
            <person name="Ross M."/>
            <person name="Santibanez J."/>
            <person name="Aqrawi P."/>
            <person name="Gross S."/>
            <person name="Joshi V."/>
            <person name="Fowler G."/>
            <person name="Nazareth L."/>
            <person name="Reid J."/>
            <person name="Worley K."/>
            <person name="Petrosino J."/>
            <person name="Highlander S."/>
            <person name="Gibbs R."/>
        </authorList>
    </citation>
    <scope>NUCLEOTIDE SEQUENCE [LARGE SCALE GENOMIC DNA]</scope>
    <source>
        <strain evidence="12 13">ATCC BAA-1640</strain>
    </source>
</reference>
<evidence type="ECO:0000256" key="9">
    <source>
        <dbReference type="ARBA" id="ARBA00050776"/>
    </source>
</evidence>
<evidence type="ECO:0000256" key="8">
    <source>
        <dbReference type="ARBA" id="ARBA00023014"/>
    </source>
</evidence>
<keyword evidence="7" id="KW-0408">Iron</keyword>
<dbReference type="GO" id="GO:0008483">
    <property type="term" value="F:transaminase activity"/>
    <property type="evidence" value="ECO:0007669"/>
    <property type="project" value="UniProtKB-KW"/>
</dbReference>
<keyword evidence="5" id="KW-0479">Metal-binding</keyword>
<gene>
    <name evidence="12" type="primary">iscS2</name>
    <name evidence="12" type="ORF">HMPREF9225_1555</name>
</gene>
<dbReference type="HOGENOM" id="CLU_003433_0_0_9"/>
<dbReference type="eggNOG" id="COG1104">
    <property type="taxonomic scope" value="Bacteria"/>
</dbReference>
<dbReference type="EMBL" id="AEEH01000048">
    <property type="protein sequence ID" value="EFM24689.1"/>
    <property type="molecule type" value="Genomic_DNA"/>
</dbReference>
<dbReference type="GO" id="GO:0031071">
    <property type="term" value="F:cysteine desulfurase activity"/>
    <property type="evidence" value="ECO:0007669"/>
    <property type="project" value="UniProtKB-EC"/>
</dbReference>
<dbReference type="STRING" id="862517.HMPREF9225_1555"/>
<dbReference type="OrthoDB" id="9808002at2"/>
<keyword evidence="4 12" id="KW-0808">Transferase</keyword>
<dbReference type="GO" id="GO:0051536">
    <property type="term" value="F:iron-sulfur cluster binding"/>
    <property type="evidence" value="ECO:0007669"/>
    <property type="project" value="UniProtKB-KW"/>
</dbReference>
<evidence type="ECO:0000256" key="4">
    <source>
        <dbReference type="ARBA" id="ARBA00022679"/>
    </source>
</evidence>